<evidence type="ECO:0000256" key="4">
    <source>
        <dbReference type="ARBA" id="ARBA00022679"/>
    </source>
</evidence>
<organism evidence="7">
    <name type="scientific">bioreactor metagenome</name>
    <dbReference type="NCBI Taxonomy" id="1076179"/>
    <lineage>
        <taxon>unclassified sequences</taxon>
        <taxon>metagenomes</taxon>
        <taxon>ecological metagenomes</taxon>
    </lineage>
</organism>
<dbReference type="InterPro" id="IPR013011">
    <property type="entry name" value="PTS_EIIB_2"/>
</dbReference>
<dbReference type="InterPro" id="IPR036095">
    <property type="entry name" value="PTS_EIIB-like_sf"/>
</dbReference>
<keyword evidence="5" id="KW-0598">Phosphotransferase system</keyword>
<protein>
    <recommendedName>
        <fullName evidence="6">PTS EIIB type-2 domain-containing protein</fullName>
    </recommendedName>
</protein>
<proteinExistence type="predicted"/>
<dbReference type="AlphaFoldDB" id="A0A645GPM2"/>
<dbReference type="EMBL" id="VSSQ01077878">
    <property type="protein sequence ID" value="MPN27849.1"/>
    <property type="molecule type" value="Genomic_DNA"/>
</dbReference>
<dbReference type="Gene3D" id="3.40.50.2300">
    <property type="match status" value="2"/>
</dbReference>
<evidence type="ECO:0000313" key="7">
    <source>
        <dbReference type="EMBL" id="MPN27849.1"/>
    </source>
</evidence>
<dbReference type="PANTHER" id="PTHR30181">
    <property type="entry name" value="MANNITOL PERMEASE IIC COMPONENT"/>
    <property type="match status" value="1"/>
</dbReference>
<dbReference type="PROSITE" id="PS51099">
    <property type="entry name" value="PTS_EIIB_TYPE_2"/>
    <property type="match status" value="1"/>
</dbReference>
<sequence length="205" mass="22855">MTEIRKILFACDAGMGSSAMGASLMRQQLQESGISIPVDYTSIYRVNDDPHLLLITQNELKHLAEIQAPHAQLVTIGNFLDQEEYTKVITMLTDEQENEMIPEAIGKKLPYQKVIFLYADGVRGSQTMAVQAFRNLAEKQNIGVDVEKQPLEQLIADQHNLYIVTEAFAAANELPKGPLLVVEHLIATNKYEKLLRGDLSDVSNS</sequence>
<dbReference type="GO" id="GO:0005886">
    <property type="term" value="C:plasma membrane"/>
    <property type="evidence" value="ECO:0007669"/>
    <property type="project" value="TreeGrafter"/>
</dbReference>
<dbReference type="CDD" id="cd05567">
    <property type="entry name" value="PTS_IIB_mannitol"/>
    <property type="match status" value="1"/>
</dbReference>
<dbReference type="InterPro" id="IPR050893">
    <property type="entry name" value="Sugar_PTS"/>
</dbReference>
<keyword evidence="3" id="KW-0762">Sugar transport</keyword>
<dbReference type="Pfam" id="PF02302">
    <property type="entry name" value="PTS_IIB"/>
    <property type="match status" value="1"/>
</dbReference>
<evidence type="ECO:0000256" key="1">
    <source>
        <dbReference type="ARBA" id="ARBA00022448"/>
    </source>
</evidence>
<keyword evidence="4" id="KW-0808">Transferase</keyword>
<dbReference type="SUPFAM" id="SSF52794">
    <property type="entry name" value="PTS system IIB component-like"/>
    <property type="match status" value="1"/>
</dbReference>
<comment type="caution">
    <text evidence="7">The sequence shown here is derived from an EMBL/GenBank/DDBJ whole genome shotgun (WGS) entry which is preliminary data.</text>
</comment>
<evidence type="ECO:0000256" key="2">
    <source>
        <dbReference type="ARBA" id="ARBA00022553"/>
    </source>
</evidence>
<dbReference type="GO" id="GO:0009401">
    <property type="term" value="P:phosphoenolpyruvate-dependent sugar phosphotransferase system"/>
    <property type="evidence" value="ECO:0007669"/>
    <property type="project" value="UniProtKB-KW"/>
</dbReference>
<gene>
    <name evidence="7" type="ORF">SDC9_175283</name>
</gene>
<dbReference type="InterPro" id="IPR003501">
    <property type="entry name" value="PTS_EIIB_2/3"/>
</dbReference>
<evidence type="ECO:0000256" key="3">
    <source>
        <dbReference type="ARBA" id="ARBA00022597"/>
    </source>
</evidence>
<name>A0A645GPM2_9ZZZZ</name>
<dbReference type="PANTHER" id="PTHR30181:SF2">
    <property type="entry name" value="PTS SYSTEM MANNITOL-SPECIFIC EIICBA COMPONENT"/>
    <property type="match status" value="1"/>
</dbReference>
<dbReference type="GO" id="GO:0090563">
    <property type="term" value="F:protein-phosphocysteine-sugar phosphotransferase activity"/>
    <property type="evidence" value="ECO:0007669"/>
    <property type="project" value="TreeGrafter"/>
</dbReference>
<dbReference type="InterPro" id="IPR029503">
    <property type="entry name" value="PTS_EIIB_mannitol"/>
</dbReference>
<reference evidence="7" key="1">
    <citation type="submission" date="2019-08" db="EMBL/GenBank/DDBJ databases">
        <authorList>
            <person name="Kucharzyk K."/>
            <person name="Murdoch R.W."/>
            <person name="Higgins S."/>
            <person name="Loffler F."/>
        </authorList>
    </citation>
    <scope>NUCLEOTIDE SEQUENCE</scope>
</reference>
<accession>A0A645GPM2</accession>
<keyword evidence="2" id="KW-0597">Phosphoprotein</keyword>
<dbReference type="GO" id="GO:0022872">
    <property type="term" value="F:protein-N(PI)-phosphohistidine-mannitol phosphotransferase system transmembrane transporter activity"/>
    <property type="evidence" value="ECO:0007669"/>
    <property type="project" value="InterPro"/>
</dbReference>
<feature type="domain" description="PTS EIIB type-2" evidence="6">
    <location>
        <begin position="5"/>
        <end position="97"/>
    </location>
</feature>
<evidence type="ECO:0000259" key="6">
    <source>
        <dbReference type="PROSITE" id="PS51099"/>
    </source>
</evidence>
<keyword evidence="1" id="KW-0813">Transport</keyword>
<evidence type="ECO:0000256" key="5">
    <source>
        <dbReference type="ARBA" id="ARBA00022683"/>
    </source>
</evidence>